<evidence type="ECO:0000313" key="1">
    <source>
        <dbReference type="EMBL" id="QNP49041.1"/>
    </source>
</evidence>
<dbReference type="Proteomes" id="UP000516028">
    <property type="component" value="Chromosome"/>
</dbReference>
<dbReference type="KEGG" id="daer:H9K75_02455"/>
<dbReference type="RefSeq" id="WP_187724633.1">
    <property type="nucleotide sequence ID" value="NZ_CP060783.1"/>
</dbReference>
<protein>
    <submittedName>
        <fullName evidence="1">Uncharacterized protein</fullName>
    </submittedName>
</protein>
<sequence length="192" mass="20838">MPLFLIPGPVNGVAPARKAVGVQTNGIFGMPALSNSTAGVTTSEFGGMCVTLDSEEFGKHIMGLRDEAVRLARSRLGELRLWNGEAKRRAKEWLNEDDDGTRKYLLDGVVSTIDVLNSLKPVNFVPHTSENAVKAGCSADILATVKAAVCKIDTKEYRIMIALGFCQLDKDGRFFGSTALSMRESQLHTLVH</sequence>
<evidence type="ECO:0000313" key="2">
    <source>
        <dbReference type="Proteomes" id="UP000516028"/>
    </source>
</evidence>
<dbReference type="AlphaFoldDB" id="A0A7H0GL75"/>
<name>A0A7H0GL75_9BURK</name>
<organism evidence="1 2">
    <name type="scientific">Diaphorobacter aerolatus</name>
    <dbReference type="NCBI Taxonomy" id="1288495"/>
    <lineage>
        <taxon>Bacteria</taxon>
        <taxon>Pseudomonadati</taxon>
        <taxon>Pseudomonadota</taxon>
        <taxon>Betaproteobacteria</taxon>
        <taxon>Burkholderiales</taxon>
        <taxon>Comamonadaceae</taxon>
        <taxon>Diaphorobacter</taxon>
    </lineage>
</organism>
<keyword evidence="2" id="KW-1185">Reference proteome</keyword>
<reference evidence="1 2" key="1">
    <citation type="submission" date="2020-08" db="EMBL/GenBank/DDBJ databases">
        <title>Genome sequence of Diaphorobacter aerolatus KACC 16536T.</title>
        <authorList>
            <person name="Hyun D.-W."/>
            <person name="Bae J.-W."/>
        </authorList>
    </citation>
    <scope>NUCLEOTIDE SEQUENCE [LARGE SCALE GENOMIC DNA]</scope>
    <source>
        <strain evidence="1 2">KACC 16536</strain>
    </source>
</reference>
<gene>
    <name evidence="1" type="ORF">H9K75_02455</name>
</gene>
<accession>A0A7H0GL75</accession>
<proteinExistence type="predicted"/>
<dbReference type="EMBL" id="CP060783">
    <property type="protein sequence ID" value="QNP49041.1"/>
    <property type="molecule type" value="Genomic_DNA"/>
</dbReference>